<dbReference type="InterPro" id="IPR001392">
    <property type="entry name" value="Clathrin_mu"/>
</dbReference>
<evidence type="ECO:0000256" key="4">
    <source>
        <dbReference type="ARBA" id="ARBA00023136"/>
    </source>
</evidence>
<gene>
    <name evidence="7" type="ORF">LSP00402_LOCUS175</name>
</gene>
<dbReference type="GO" id="GO:0030131">
    <property type="term" value="C:clathrin adaptor complex"/>
    <property type="evidence" value="ECO:0007669"/>
    <property type="project" value="UniProtKB-UniRule"/>
</dbReference>
<name>A0A7S2TGB3_9EUKA</name>
<keyword evidence="3 5" id="KW-0653">Protein transport</keyword>
<dbReference type="Gene3D" id="3.30.450.60">
    <property type="match status" value="1"/>
</dbReference>
<dbReference type="AlphaFoldDB" id="A0A7S2TGB3"/>
<comment type="similarity">
    <text evidence="5">Belongs to the adaptor complexes medium subunit family.</text>
</comment>
<dbReference type="SUPFAM" id="SSF64356">
    <property type="entry name" value="SNARE-like"/>
    <property type="match status" value="1"/>
</dbReference>
<dbReference type="FunFam" id="3.30.450.60:FF:000002">
    <property type="entry name" value="AP-2 complex subunit mu, putative"/>
    <property type="match status" value="1"/>
</dbReference>
<evidence type="ECO:0000256" key="3">
    <source>
        <dbReference type="ARBA" id="ARBA00022927"/>
    </source>
</evidence>
<protein>
    <recommendedName>
        <fullName evidence="6">MHD domain-containing protein</fullName>
    </recommendedName>
</protein>
<dbReference type="PIRSF" id="PIRSF005992">
    <property type="entry name" value="Clathrin_mu"/>
    <property type="match status" value="1"/>
</dbReference>
<dbReference type="PANTHER" id="PTHR10529">
    <property type="entry name" value="AP COMPLEX SUBUNIT MU"/>
    <property type="match status" value="1"/>
</dbReference>
<evidence type="ECO:0000256" key="2">
    <source>
        <dbReference type="ARBA" id="ARBA00022448"/>
    </source>
</evidence>
<feature type="domain" description="MHD" evidence="6">
    <location>
        <begin position="119"/>
        <end position="381"/>
    </location>
</feature>
<dbReference type="GO" id="GO:0016192">
    <property type="term" value="P:vesicle-mediated transport"/>
    <property type="evidence" value="ECO:0007669"/>
    <property type="project" value="InterPro"/>
</dbReference>
<evidence type="ECO:0000259" key="6">
    <source>
        <dbReference type="PROSITE" id="PS51072"/>
    </source>
</evidence>
<dbReference type="PRINTS" id="PR00314">
    <property type="entry name" value="CLATHRINADPT"/>
</dbReference>
<dbReference type="SUPFAM" id="SSF49447">
    <property type="entry name" value="Second domain of Mu2 adaptin subunit (ap50) of ap2 adaptor"/>
    <property type="match status" value="1"/>
</dbReference>
<evidence type="ECO:0000313" key="7">
    <source>
        <dbReference type="EMBL" id="CAD9744096.1"/>
    </source>
</evidence>
<dbReference type="InterPro" id="IPR050431">
    <property type="entry name" value="Adaptor_comp_med_subunit"/>
</dbReference>
<dbReference type="Gene3D" id="2.60.40.1170">
    <property type="entry name" value="Mu homology domain, subdomain B"/>
    <property type="match status" value="2"/>
</dbReference>
<sequence length="382" mass="43034">MKKNGIFFVLTSISNISPSMAMEFLLRVTKVFKDYCGIFTEESIRSNFILLYELLDEIMDYGVIQGTSSDTLKSYIFNEPVVVEKKKTKFQLPKFNPKTTSSDATNKPISFKDSKQGGKDEIFVDIFERISITFNSNGNVLHNAIDGTIQMKSYLSGNPELKLALNEDLTIGKQSGSGNYGVVGIDDCNFHECVRLDDFDSQRIISFHPPDGEFVVMNYRITSDFRIPFRIFPFFELSSPYKVELIVKIRADIPENNSGTNIVVAFPVPKSTSSASSTMGIGVTGQSTEYDSKKQQVLWKIKKMAGGTEHTLRTKVVLTKPHTSSVRKEIGPVSVNFEVPLYNPSSLQVRYLRIMPTVSGQGTNPYRWVRYVTKSQSYVCRL</sequence>
<dbReference type="InterPro" id="IPR036168">
    <property type="entry name" value="AP2_Mu_C_sf"/>
</dbReference>
<dbReference type="GO" id="GO:0012505">
    <property type="term" value="C:endomembrane system"/>
    <property type="evidence" value="ECO:0007669"/>
    <property type="project" value="UniProtKB-SubCell"/>
</dbReference>
<proteinExistence type="inferred from homology"/>
<dbReference type="EMBL" id="HBHP01000230">
    <property type="protein sequence ID" value="CAD9744096.1"/>
    <property type="molecule type" value="Transcribed_RNA"/>
</dbReference>
<dbReference type="GO" id="GO:0006886">
    <property type="term" value="P:intracellular protein transport"/>
    <property type="evidence" value="ECO:0007669"/>
    <property type="project" value="UniProtKB-UniRule"/>
</dbReference>
<dbReference type="InterPro" id="IPR028565">
    <property type="entry name" value="MHD"/>
</dbReference>
<accession>A0A7S2TGB3</accession>
<dbReference type="Pfam" id="PF00928">
    <property type="entry name" value="Adap_comp_sub"/>
    <property type="match status" value="1"/>
</dbReference>
<comment type="subcellular location">
    <subcellularLocation>
        <location evidence="1">Endomembrane system</location>
    </subcellularLocation>
</comment>
<reference evidence="7" key="1">
    <citation type="submission" date="2021-01" db="EMBL/GenBank/DDBJ databases">
        <authorList>
            <person name="Corre E."/>
            <person name="Pelletier E."/>
            <person name="Niang G."/>
            <person name="Scheremetjew M."/>
            <person name="Finn R."/>
            <person name="Kale V."/>
            <person name="Holt S."/>
            <person name="Cochrane G."/>
            <person name="Meng A."/>
            <person name="Brown T."/>
            <person name="Cohen L."/>
        </authorList>
    </citation>
    <scope>NUCLEOTIDE SEQUENCE</scope>
    <source>
        <strain evidence="7">CCMP622</strain>
    </source>
</reference>
<evidence type="ECO:0000256" key="5">
    <source>
        <dbReference type="PIRNR" id="PIRNR005992"/>
    </source>
</evidence>
<dbReference type="CDD" id="cd09253">
    <property type="entry name" value="AP-4_Mu4_Cterm"/>
    <property type="match status" value="1"/>
</dbReference>
<dbReference type="PROSITE" id="PS51072">
    <property type="entry name" value="MHD"/>
    <property type="match status" value="1"/>
</dbReference>
<keyword evidence="4" id="KW-0472">Membrane</keyword>
<organism evidence="7">
    <name type="scientific">Lotharella oceanica</name>
    <dbReference type="NCBI Taxonomy" id="641309"/>
    <lineage>
        <taxon>Eukaryota</taxon>
        <taxon>Sar</taxon>
        <taxon>Rhizaria</taxon>
        <taxon>Cercozoa</taxon>
        <taxon>Chlorarachniophyceae</taxon>
        <taxon>Lotharella</taxon>
    </lineage>
</organism>
<evidence type="ECO:0000256" key="1">
    <source>
        <dbReference type="ARBA" id="ARBA00004308"/>
    </source>
</evidence>
<dbReference type="InterPro" id="IPR011012">
    <property type="entry name" value="Longin-like_dom_sf"/>
</dbReference>
<keyword evidence="2 5" id="KW-0813">Transport</keyword>